<comment type="activity regulation">
    <text evidence="6">Uridylyltransferase (UTase) activity is inhibited by glutamine, while glutamine activates uridylyl-removing (UR) activity.</text>
</comment>
<evidence type="ECO:0000256" key="1">
    <source>
        <dbReference type="ARBA" id="ARBA00022679"/>
    </source>
</evidence>
<dbReference type="Pfam" id="PF01966">
    <property type="entry name" value="HD"/>
    <property type="match status" value="1"/>
</dbReference>
<gene>
    <name evidence="6 8" type="primary">glnD</name>
    <name evidence="8" type="ORF">FLL45_05475</name>
</gene>
<proteinExistence type="inferred from homology"/>
<dbReference type="PANTHER" id="PTHR47320">
    <property type="entry name" value="BIFUNCTIONAL URIDYLYLTRANSFERASE/URIDYLYL-REMOVING ENZYME"/>
    <property type="match status" value="1"/>
</dbReference>
<evidence type="ECO:0000256" key="4">
    <source>
        <dbReference type="ARBA" id="ARBA00022842"/>
    </source>
</evidence>
<comment type="catalytic activity">
    <reaction evidence="6">
        <text>[protein-PII]-uridylyl-L-tyrosine + H2O = [protein-PII]-L-tyrosine + UMP + H(+)</text>
        <dbReference type="Rhea" id="RHEA:48600"/>
        <dbReference type="Rhea" id="RHEA-COMP:12147"/>
        <dbReference type="Rhea" id="RHEA-COMP:12148"/>
        <dbReference type="ChEBI" id="CHEBI:15377"/>
        <dbReference type="ChEBI" id="CHEBI:15378"/>
        <dbReference type="ChEBI" id="CHEBI:46858"/>
        <dbReference type="ChEBI" id="CHEBI:57865"/>
        <dbReference type="ChEBI" id="CHEBI:90602"/>
    </reaction>
</comment>
<comment type="catalytic activity">
    <reaction evidence="6">
        <text>[protein-PII]-L-tyrosine + UTP = [protein-PII]-uridylyl-L-tyrosine + diphosphate</text>
        <dbReference type="Rhea" id="RHEA:13673"/>
        <dbReference type="Rhea" id="RHEA-COMP:12147"/>
        <dbReference type="Rhea" id="RHEA-COMP:12148"/>
        <dbReference type="ChEBI" id="CHEBI:33019"/>
        <dbReference type="ChEBI" id="CHEBI:46398"/>
        <dbReference type="ChEBI" id="CHEBI:46858"/>
        <dbReference type="ChEBI" id="CHEBI:90602"/>
        <dbReference type="EC" id="2.7.7.59"/>
    </reaction>
</comment>
<dbReference type="GO" id="GO:0008081">
    <property type="term" value="F:phosphoric diester hydrolase activity"/>
    <property type="evidence" value="ECO:0007669"/>
    <property type="project" value="UniProtKB-UniRule"/>
</dbReference>
<dbReference type="PROSITE" id="PS51831">
    <property type="entry name" value="HD"/>
    <property type="match status" value="1"/>
</dbReference>
<evidence type="ECO:0000256" key="6">
    <source>
        <dbReference type="HAMAP-Rule" id="MF_00277"/>
    </source>
</evidence>
<dbReference type="OrthoDB" id="9758038at2"/>
<dbReference type="InterPro" id="IPR006674">
    <property type="entry name" value="HD_domain"/>
</dbReference>
<dbReference type="EC" id="3.1.4.-" evidence="6"/>
<dbReference type="PANTHER" id="PTHR47320:SF1">
    <property type="entry name" value="BIFUNCTIONAL URIDYLYLTRANSFERASE_URIDYLYL-REMOVING ENZYME"/>
    <property type="match status" value="1"/>
</dbReference>
<evidence type="ECO:0000313" key="9">
    <source>
        <dbReference type="Proteomes" id="UP000317839"/>
    </source>
</evidence>
<dbReference type="AlphaFoldDB" id="A0A545TJJ2"/>
<dbReference type="CDD" id="cd04900">
    <property type="entry name" value="ACT_UUR-like_1"/>
    <property type="match status" value="1"/>
</dbReference>
<dbReference type="SUPFAM" id="SSF81891">
    <property type="entry name" value="Poly A polymerase C-terminal region-like"/>
    <property type="match status" value="1"/>
</dbReference>
<dbReference type="Pfam" id="PF08335">
    <property type="entry name" value="GlnD_UR_UTase"/>
    <property type="match status" value="1"/>
</dbReference>
<dbReference type="SUPFAM" id="SSF81301">
    <property type="entry name" value="Nucleotidyltransferase"/>
    <property type="match status" value="1"/>
</dbReference>
<sequence>MTSIEMIKRFQNQINVFDEQLSINFSTTPIESLLENRATFIDGVVTELWNAAGCANQNLSLNAVGGYGRKTLHPHSDIDICVLYESSLSSKEEESLQVFMTQLWDLGLTVGQSVRSLSKNKQMCKNDISIATNLLEIRTITGTPQHARVVKEMLYSNKPWNGERFFTEKLLEQKERHLKLDNQAFKLEPNIKEGPGGLRDVQTVFWILQKEMGTSDFADIRRSKYFNTDEFNELIEAQNFIWRVRWALHKIAGRDENRLLLEYQADIASLLGFGDTGNLAIEKMMRQVFRATKRIKEINQMLMAFIQFDLYSTGLKKVEVVNQNFEIRDDLINVRAYDVFVHRKEILSMFRIVAQSGSKIRGITPQTIRLMRQARRRLLGDLQDFEECRTEFLSILAETNDISNSIKLMHHHGILAAYLTQWRNIVGQMQFDLFHAYTVDEHIFQTILNVVELTSKSKSVHFATYQPLFSKLIRQRPVLLLAALFHDIGKGRGGDHSELGAVDAKQFCQFHGLKRSDIELVTWLVENHLLMSITSQQQDISDPEVVKNFAKKIGTQSRLDALYCLTIADINATNPNLWTGWKASLLERLYIESKKALLQGLENVFTIREKIKERKKESLAELEKRFDLNHDLVIDLWRNLPLTFFSNTEIDEIVYFSQKALLSTDTLGFISISEAPVDGCSCIFAYLPDRESLFSDLFSALNQLKVDVKDAQLIRCKNDYILELIKVLDYNGNPIETISRKQDVEDKLQQQVLNRQKSVKLASPKYIKNFENKVQVEYLETTKTDRTLVSITALDNPNFMTIICQCFREMKIKIFSAKLTTVGEMVENVFMVSNSSNSRLNKRQQSKLSKLLVKLVTS</sequence>
<feature type="domain" description="HD" evidence="7">
    <location>
        <begin position="439"/>
        <end position="562"/>
    </location>
</feature>
<keyword evidence="5 6" id="KW-0511">Multifunctional enzyme</keyword>
<dbReference type="CDD" id="cd00077">
    <property type="entry name" value="HDc"/>
    <property type="match status" value="1"/>
</dbReference>
<dbReference type="InterPro" id="IPR010043">
    <property type="entry name" value="UTase/UR"/>
</dbReference>
<dbReference type="RefSeq" id="WP_142940967.1">
    <property type="nucleotide sequence ID" value="NZ_VIKR01000001.1"/>
</dbReference>
<dbReference type="Pfam" id="PF01909">
    <property type="entry name" value="NTP_transf_2"/>
    <property type="match status" value="1"/>
</dbReference>
<dbReference type="Proteomes" id="UP000317839">
    <property type="component" value="Unassembled WGS sequence"/>
</dbReference>
<keyword evidence="4 6" id="KW-0460">Magnesium</keyword>
<dbReference type="HAMAP" id="MF_00277">
    <property type="entry name" value="PII_uridylyl_transf"/>
    <property type="match status" value="1"/>
</dbReference>
<comment type="cofactor">
    <cofactor evidence="6">
        <name>Mg(2+)</name>
        <dbReference type="ChEBI" id="CHEBI:18420"/>
    </cofactor>
</comment>
<dbReference type="Gene3D" id="1.10.3090.10">
    <property type="entry name" value="cca-adding enzyme, domain 2"/>
    <property type="match status" value="1"/>
</dbReference>
<dbReference type="InterPro" id="IPR045865">
    <property type="entry name" value="ACT-like_dom_sf"/>
</dbReference>
<dbReference type="SMART" id="SM00471">
    <property type="entry name" value="HDc"/>
    <property type="match status" value="1"/>
</dbReference>
<evidence type="ECO:0000256" key="5">
    <source>
        <dbReference type="ARBA" id="ARBA00023268"/>
    </source>
</evidence>
<protein>
    <recommendedName>
        <fullName evidence="6">Bifunctional uridylyltransferase/uridylyl-removing enzyme</fullName>
        <shortName evidence="6">UTase/UR</shortName>
    </recommendedName>
    <alternativeName>
        <fullName evidence="6">Bifunctional [protein-PII] modification enzyme</fullName>
    </alternativeName>
    <alternativeName>
        <fullName evidence="6">Bifunctional nitrogen sensor protein</fullName>
    </alternativeName>
    <domain>
        <recommendedName>
            <fullName evidence="6">[Protein-PII] uridylyltransferase</fullName>
            <shortName evidence="6">PII uridylyltransferase</shortName>
            <shortName evidence="6">UTase</shortName>
            <ecNumber evidence="6">2.7.7.59</ecNumber>
        </recommendedName>
    </domain>
    <domain>
        <recommendedName>
            <fullName evidence="6">[Protein-PII]-UMP uridylyl-removing enzyme</fullName>
            <shortName evidence="6">UR</shortName>
            <ecNumber evidence="6">3.1.4.-</ecNumber>
        </recommendedName>
    </domain>
</protein>
<dbReference type="EMBL" id="VIKR01000001">
    <property type="protein sequence ID" value="TQV77395.1"/>
    <property type="molecule type" value="Genomic_DNA"/>
</dbReference>
<dbReference type="SUPFAM" id="SSF81593">
    <property type="entry name" value="Nucleotidyltransferase substrate binding subunit/domain"/>
    <property type="match status" value="1"/>
</dbReference>
<keyword evidence="1 6" id="KW-0808">Transferase</keyword>
<comment type="caution">
    <text evidence="8">The sequence shown here is derived from an EMBL/GenBank/DDBJ whole genome shotgun (WGS) entry which is preliminary data.</text>
</comment>
<comment type="function">
    <text evidence="6">Modifies, by uridylylation and deuridylylation, the PII regulatory proteins (GlnB and homologs), in response to the nitrogen status of the cell that GlnD senses through the glutamine level. Under low glutamine levels, catalyzes the conversion of the PII proteins and UTP to PII-UMP and PPi, while under higher glutamine levels, GlnD hydrolyzes PII-UMP to PII and UMP (deuridylylation). Thus, controls uridylylation state and activity of the PII proteins, and plays an important role in the regulation of nitrogen metabolism.</text>
</comment>
<keyword evidence="3 6" id="KW-0378">Hydrolase</keyword>
<dbReference type="SUPFAM" id="SSF55021">
    <property type="entry name" value="ACT-like"/>
    <property type="match status" value="1"/>
</dbReference>
<dbReference type="InterPro" id="IPR013546">
    <property type="entry name" value="PII_UdlTrfase/GS_AdlTrfase"/>
</dbReference>
<dbReference type="InterPro" id="IPR043519">
    <property type="entry name" value="NT_sf"/>
</dbReference>
<keyword evidence="9" id="KW-1185">Reference proteome</keyword>
<keyword evidence="2 6" id="KW-0548">Nucleotidyltransferase</keyword>
<evidence type="ECO:0000259" key="7">
    <source>
        <dbReference type="PROSITE" id="PS51831"/>
    </source>
</evidence>
<dbReference type="NCBIfam" id="TIGR01693">
    <property type="entry name" value="UTase_glnD"/>
    <property type="match status" value="1"/>
</dbReference>
<evidence type="ECO:0000256" key="2">
    <source>
        <dbReference type="ARBA" id="ARBA00022695"/>
    </source>
</evidence>
<dbReference type="InterPro" id="IPR002934">
    <property type="entry name" value="Polymerase_NTP_transf_dom"/>
</dbReference>
<evidence type="ECO:0000256" key="3">
    <source>
        <dbReference type="ARBA" id="ARBA00022801"/>
    </source>
</evidence>
<comment type="similarity">
    <text evidence="6">Belongs to the GlnD family.</text>
</comment>
<dbReference type="GO" id="GO:0008773">
    <property type="term" value="F:[protein-PII] uridylyltransferase activity"/>
    <property type="evidence" value="ECO:0007669"/>
    <property type="project" value="UniProtKB-UniRule"/>
</dbReference>
<dbReference type="InterPro" id="IPR003607">
    <property type="entry name" value="HD/PDEase_dom"/>
</dbReference>
<dbReference type="PIRSF" id="PIRSF006288">
    <property type="entry name" value="PII_uridyltransf"/>
    <property type="match status" value="1"/>
</dbReference>
<comment type="domain">
    <text evidence="6">Has four distinct domains: an N-terminal nucleotidyltransferase (NT) domain responsible for UTase activity, a central HD domain that encodes UR activity, and two C-terminal ACT domains that seem to have a role in glutamine sensing.</text>
</comment>
<dbReference type="GO" id="GO:0006808">
    <property type="term" value="P:regulation of nitrogen utilization"/>
    <property type="evidence" value="ECO:0007669"/>
    <property type="project" value="UniProtKB-UniRule"/>
</dbReference>
<accession>A0A545TJJ2</accession>
<comment type="caution">
    <text evidence="6">Lacks conserved residue(s) required for the propagation of feature annotation.</text>
</comment>
<organism evidence="8 9">
    <name type="scientific">Aliikangiella marina</name>
    <dbReference type="NCBI Taxonomy" id="1712262"/>
    <lineage>
        <taxon>Bacteria</taxon>
        <taxon>Pseudomonadati</taxon>
        <taxon>Pseudomonadota</taxon>
        <taxon>Gammaproteobacteria</taxon>
        <taxon>Oceanospirillales</taxon>
        <taxon>Pleioneaceae</taxon>
        <taxon>Aliikangiella</taxon>
    </lineage>
</organism>
<name>A0A545TJJ2_9GAMM</name>
<evidence type="ECO:0000313" key="8">
    <source>
        <dbReference type="EMBL" id="TQV77395.1"/>
    </source>
</evidence>
<dbReference type="EC" id="2.7.7.59" evidence="6"/>
<reference evidence="8 9" key="1">
    <citation type="submission" date="2019-06" db="EMBL/GenBank/DDBJ databases">
        <title>Draft genome of Aliikangiella marina GYP-15.</title>
        <authorList>
            <person name="Wang G."/>
        </authorList>
    </citation>
    <scope>NUCLEOTIDE SEQUENCE [LARGE SCALE GENOMIC DNA]</scope>
    <source>
        <strain evidence="8 9">GYP-15</strain>
    </source>
</reference>
<feature type="region of interest" description="Uridylyltransferase" evidence="6">
    <location>
        <begin position="1"/>
        <end position="320"/>
    </location>
</feature>